<evidence type="ECO:0000313" key="1">
    <source>
        <dbReference type="EMBL" id="KAG0592273.1"/>
    </source>
</evidence>
<dbReference type="AlphaFoldDB" id="A0A8T0JBA9"/>
<gene>
    <name evidence="1" type="ORF">KC19_1G238700</name>
</gene>
<dbReference type="Proteomes" id="UP000822688">
    <property type="component" value="Chromosome 1"/>
</dbReference>
<reference evidence="1" key="1">
    <citation type="submission" date="2020-06" db="EMBL/GenBank/DDBJ databases">
        <title>WGS assembly of Ceratodon purpureus strain R40.</title>
        <authorList>
            <person name="Carey S.B."/>
            <person name="Jenkins J."/>
            <person name="Shu S."/>
            <person name="Lovell J.T."/>
            <person name="Sreedasyam A."/>
            <person name="Maumus F."/>
            <person name="Tiley G.P."/>
            <person name="Fernandez-Pozo N."/>
            <person name="Barry K."/>
            <person name="Chen C."/>
            <person name="Wang M."/>
            <person name="Lipzen A."/>
            <person name="Daum C."/>
            <person name="Saski C.A."/>
            <person name="Payton A.C."/>
            <person name="Mcbreen J.C."/>
            <person name="Conrad R.E."/>
            <person name="Kollar L.M."/>
            <person name="Olsson S."/>
            <person name="Huttunen S."/>
            <person name="Landis J.B."/>
            <person name="Wickett N.J."/>
            <person name="Johnson M.G."/>
            <person name="Rensing S.A."/>
            <person name="Grimwood J."/>
            <person name="Schmutz J."/>
            <person name="Mcdaniel S.F."/>
        </authorList>
    </citation>
    <scope>NUCLEOTIDE SEQUENCE</scope>
    <source>
        <strain evidence="1">R40</strain>
    </source>
</reference>
<evidence type="ECO:0000313" key="2">
    <source>
        <dbReference type="Proteomes" id="UP000822688"/>
    </source>
</evidence>
<name>A0A8T0JBA9_CERPU</name>
<protein>
    <submittedName>
        <fullName evidence="1">Uncharacterized protein</fullName>
    </submittedName>
</protein>
<dbReference type="EMBL" id="CM026421">
    <property type="protein sequence ID" value="KAG0592273.1"/>
    <property type="molecule type" value="Genomic_DNA"/>
</dbReference>
<keyword evidence="2" id="KW-1185">Reference proteome</keyword>
<proteinExistence type="predicted"/>
<accession>A0A8T0JBA9</accession>
<comment type="caution">
    <text evidence="1">The sequence shown here is derived from an EMBL/GenBank/DDBJ whole genome shotgun (WGS) entry which is preliminary data.</text>
</comment>
<organism evidence="1 2">
    <name type="scientific">Ceratodon purpureus</name>
    <name type="common">Fire moss</name>
    <name type="synonym">Dicranum purpureum</name>
    <dbReference type="NCBI Taxonomy" id="3225"/>
    <lineage>
        <taxon>Eukaryota</taxon>
        <taxon>Viridiplantae</taxon>
        <taxon>Streptophyta</taxon>
        <taxon>Embryophyta</taxon>
        <taxon>Bryophyta</taxon>
        <taxon>Bryophytina</taxon>
        <taxon>Bryopsida</taxon>
        <taxon>Dicranidae</taxon>
        <taxon>Pseudoditrichales</taxon>
        <taxon>Ditrichaceae</taxon>
        <taxon>Ceratodon</taxon>
    </lineage>
</organism>
<sequence length="57" mass="6548">MIVFYGLFGNCLSSVVYLFLAFEGEHCIGNDHNRPRFGGDVFGWKWIVRDVASLFVF</sequence>